<evidence type="ECO:0000259" key="7">
    <source>
        <dbReference type="Pfam" id="PF02687"/>
    </source>
</evidence>
<name>A0A6I3J3W9_9ACTN</name>
<comment type="subcellular location">
    <subcellularLocation>
        <location evidence="1">Cell membrane</location>
        <topology evidence="1">Multi-pass membrane protein</topology>
    </subcellularLocation>
</comment>
<dbReference type="InterPro" id="IPR051125">
    <property type="entry name" value="ABC-4/HrtB_transporter"/>
</dbReference>
<dbReference type="Pfam" id="PF02687">
    <property type="entry name" value="FtsX"/>
    <property type="match status" value="1"/>
</dbReference>
<feature type="domain" description="ABC3 transporter permease C-terminal" evidence="7">
    <location>
        <begin position="259"/>
        <end position="368"/>
    </location>
</feature>
<evidence type="ECO:0000256" key="3">
    <source>
        <dbReference type="ARBA" id="ARBA00022475"/>
    </source>
</evidence>
<evidence type="ECO:0000256" key="1">
    <source>
        <dbReference type="ARBA" id="ARBA00004651"/>
    </source>
</evidence>
<dbReference type="PANTHER" id="PTHR43738:SF1">
    <property type="entry name" value="HEMIN TRANSPORT SYSTEM PERMEASE PROTEIN HRTB-RELATED"/>
    <property type="match status" value="1"/>
</dbReference>
<accession>A0A6I3J3W9</accession>
<organism evidence="8 9">
    <name type="scientific">Nocardioides marmotae</name>
    <dbReference type="NCBI Taxonomy" id="2663857"/>
    <lineage>
        <taxon>Bacteria</taxon>
        <taxon>Bacillati</taxon>
        <taxon>Actinomycetota</taxon>
        <taxon>Actinomycetes</taxon>
        <taxon>Propionibacteriales</taxon>
        <taxon>Nocardioidaceae</taxon>
        <taxon>Nocardioides</taxon>
    </lineage>
</organism>
<evidence type="ECO:0000256" key="2">
    <source>
        <dbReference type="ARBA" id="ARBA00022448"/>
    </source>
</evidence>
<evidence type="ECO:0000256" key="5">
    <source>
        <dbReference type="ARBA" id="ARBA00022989"/>
    </source>
</evidence>
<dbReference type="RefSeq" id="WP_154613558.1">
    <property type="nucleotide sequence ID" value="NZ_CP053660.1"/>
</dbReference>
<gene>
    <name evidence="8" type="ORF">GGQ22_01570</name>
</gene>
<dbReference type="Proteomes" id="UP000433406">
    <property type="component" value="Unassembled WGS sequence"/>
</dbReference>
<comment type="caution">
    <text evidence="8">The sequence shown here is derived from an EMBL/GenBank/DDBJ whole genome shotgun (WGS) entry which is preliminary data.</text>
</comment>
<keyword evidence="2" id="KW-0813">Transport</keyword>
<keyword evidence="9" id="KW-1185">Reference proteome</keyword>
<dbReference type="PANTHER" id="PTHR43738">
    <property type="entry name" value="ABC TRANSPORTER, MEMBRANE PROTEIN"/>
    <property type="match status" value="1"/>
</dbReference>
<dbReference type="InterPro" id="IPR003838">
    <property type="entry name" value="ABC3_permease_C"/>
</dbReference>
<reference evidence="8 9" key="1">
    <citation type="submission" date="2019-10" db="EMBL/GenBank/DDBJ databases">
        <title>Nocardioides novel species isolated from the excrement of Marmot.</title>
        <authorList>
            <person name="Zhang G."/>
        </authorList>
    </citation>
    <scope>NUCLEOTIDE SEQUENCE [LARGE SCALE GENOMIC DNA]</scope>
    <source>
        <strain evidence="9">zg-579</strain>
    </source>
</reference>
<protein>
    <submittedName>
        <fullName evidence="8">FtsX-like permease family protein</fullName>
    </submittedName>
</protein>
<keyword evidence="6" id="KW-0472">Membrane</keyword>
<dbReference type="EMBL" id="WLCI01000002">
    <property type="protein sequence ID" value="MTB93762.1"/>
    <property type="molecule type" value="Genomic_DNA"/>
</dbReference>
<evidence type="ECO:0000313" key="9">
    <source>
        <dbReference type="Proteomes" id="UP000433406"/>
    </source>
</evidence>
<keyword evidence="5" id="KW-1133">Transmembrane helix</keyword>
<sequence length="376" mass="38774">MFLAARELVFARGRFALMGLVVALISLLMVLLSGLSVGLVNDGVSGLQRLPVTSFAFQQDISKDSAFSRSVVDGEAVRTWAEQPGVAAAEPFGNTLVNARTDRDVEIDLALFGIDPGGMLDPDPVEGRTLAGEGEAVVSMTAHEEGVEVGDTLVLEPAGAEIEVVGILADQHTYGHVDVAYVALPTWQEAKAGVREGDVVPDRVYDELTAVAVQAESGEEVDLAAGDDAAGTTSMTLEQSYGASPGYTAETSTLQLIQGFLFVISALVVGAFFTVLTVQRRQEIAVLRAMGASTGYLVRDSLLQSLVLLLVSAAVGVGAGVALGAAIGSTPMPFALEAAPIIGATVLLVVLGVLGAAAAVVRITRVDPLTALGGSR</sequence>
<dbReference type="GO" id="GO:0005886">
    <property type="term" value="C:plasma membrane"/>
    <property type="evidence" value="ECO:0007669"/>
    <property type="project" value="UniProtKB-SubCell"/>
</dbReference>
<keyword evidence="4" id="KW-0812">Transmembrane</keyword>
<dbReference type="AlphaFoldDB" id="A0A6I3J3W9"/>
<evidence type="ECO:0000256" key="4">
    <source>
        <dbReference type="ARBA" id="ARBA00022692"/>
    </source>
</evidence>
<keyword evidence="3" id="KW-1003">Cell membrane</keyword>
<evidence type="ECO:0000313" key="8">
    <source>
        <dbReference type="EMBL" id="MTB93762.1"/>
    </source>
</evidence>
<evidence type="ECO:0000256" key="6">
    <source>
        <dbReference type="ARBA" id="ARBA00023136"/>
    </source>
</evidence>
<proteinExistence type="predicted"/>